<evidence type="ECO:0000256" key="1">
    <source>
        <dbReference type="ARBA" id="ARBA00000382"/>
    </source>
</evidence>
<evidence type="ECO:0000313" key="12">
    <source>
        <dbReference type="Proteomes" id="UP001172738"/>
    </source>
</evidence>
<feature type="domain" description="Glycosyl hydrolase family 81 C-terminal" evidence="10">
    <location>
        <begin position="365"/>
        <end position="682"/>
    </location>
</feature>
<evidence type="ECO:0000259" key="10">
    <source>
        <dbReference type="Pfam" id="PF17652"/>
    </source>
</evidence>
<dbReference type="PROSITE" id="PS52008">
    <property type="entry name" value="GH81"/>
    <property type="match status" value="1"/>
</dbReference>
<reference evidence="11" key="1">
    <citation type="submission" date="2023-06" db="EMBL/GenBank/DDBJ databases">
        <title>SYSU T00b26.</title>
        <authorList>
            <person name="Gao L."/>
            <person name="Fang B.-Z."/>
            <person name="Li W.-J."/>
        </authorList>
    </citation>
    <scope>NUCLEOTIDE SEQUENCE</scope>
    <source>
        <strain evidence="11">SYSU T00b26</strain>
    </source>
</reference>
<keyword evidence="6" id="KW-0326">Glycosidase</keyword>
<comment type="similarity">
    <text evidence="2">Belongs to the glycosyl hydrolase 81 family.</text>
</comment>
<evidence type="ECO:0000256" key="9">
    <source>
        <dbReference type="SAM" id="SignalP"/>
    </source>
</evidence>
<keyword evidence="4 11" id="KW-0378">Hydrolase</keyword>
<sequence length="689" mass="71242">MTRAQPLRLLTAAGLASALVVLAGCTGDAEPDGSPMAETMAPTADGEVGVVDAAASTLAQTLPVEAIAEPPSMEGVADGVLAPTNRWYSGLVYADLPAKSFATPVAVQVDAGSLGVALPTIAASDALIAAQTADFLTVTVEGADSRPKALVNEPAYTTLAFSDPGAEDDARLATATVAQGWPAIGFVATADVTLSLSAAPTWGEDGVGIVDLAGTTYAVSTADAEVDGADVTLRDGGWLQAFPVPAGADPSEYAALMSSPVVAVTPQWAVGEDNTSTTLTYETLDGGPTVVVPSAAVDGTVTEGTCDAGTFATIDGPTVACVGNDLTWHVDTIRPELTLDVSNLSAEEQEAVTAALADADVADYPSDTYFGSKALYRDAQAYAIADALGDEDSAARIGQRLSAALTQWTQADGCELRSSRCFVYDENWGGVVGLEPSFDSQEFNDHHFHYGYLIYAAAIAVETGLLEEDDVAPVVDALVADIASTGTDQVPALRPFDPWAGHSWASGISPFADGNNQESSSEAVLAWTAVAAWAELRGDAGAAERATWMLSAEAHSAIALYVRPDTSFAPEYLHQVVGIQWGGKRDWATWFSPDPAAMLGIQLIPLAPTQAEILAPTDETETSRVLSSITEAMPTGTADQFTDLITMYSALAGPKQQSAAWSIALALPDSAIDDGMTRAYMLAFIAAAG</sequence>
<dbReference type="InterPro" id="IPR005200">
    <property type="entry name" value="Endo-beta-glucanase"/>
</dbReference>
<keyword evidence="5" id="KW-0119">Carbohydrate metabolism</keyword>
<evidence type="ECO:0000256" key="5">
    <source>
        <dbReference type="ARBA" id="ARBA00023277"/>
    </source>
</evidence>
<name>A0ABT8FY99_9MICO</name>
<evidence type="ECO:0000256" key="2">
    <source>
        <dbReference type="ARBA" id="ARBA00010730"/>
    </source>
</evidence>
<dbReference type="Pfam" id="PF17652">
    <property type="entry name" value="Glyco_hydro81C"/>
    <property type="match status" value="1"/>
</dbReference>
<feature type="chain" id="PRO_5046981569" description="glucan endo-1,3-beta-D-glucosidase" evidence="9">
    <location>
        <begin position="24"/>
        <end position="689"/>
    </location>
</feature>
<comment type="caution">
    <text evidence="11">The sequence shown here is derived from an EMBL/GenBank/DDBJ whole genome shotgun (WGS) entry which is preliminary data.</text>
</comment>
<comment type="catalytic activity">
    <reaction evidence="1">
        <text>Hydrolysis of (1-&gt;3)-beta-D-glucosidic linkages in (1-&gt;3)-beta-D-glucans.</text>
        <dbReference type="EC" id="3.2.1.39"/>
    </reaction>
</comment>
<keyword evidence="7" id="KW-0961">Cell wall biogenesis/degradation</keyword>
<dbReference type="Proteomes" id="UP001172738">
    <property type="component" value="Unassembled WGS sequence"/>
</dbReference>
<gene>
    <name evidence="11" type="ORF">QQX04_00275</name>
</gene>
<dbReference type="PROSITE" id="PS51257">
    <property type="entry name" value="PROKAR_LIPOPROTEIN"/>
    <property type="match status" value="1"/>
</dbReference>
<organism evidence="11 12">
    <name type="scientific">Demequina zhanjiangensis</name>
    <dbReference type="NCBI Taxonomy" id="3051659"/>
    <lineage>
        <taxon>Bacteria</taxon>
        <taxon>Bacillati</taxon>
        <taxon>Actinomycetota</taxon>
        <taxon>Actinomycetes</taxon>
        <taxon>Micrococcales</taxon>
        <taxon>Demequinaceae</taxon>
        <taxon>Demequina</taxon>
    </lineage>
</organism>
<dbReference type="GO" id="GO:0016787">
    <property type="term" value="F:hydrolase activity"/>
    <property type="evidence" value="ECO:0007669"/>
    <property type="project" value="UniProtKB-KW"/>
</dbReference>
<evidence type="ECO:0000256" key="3">
    <source>
        <dbReference type="ARBA" id="ARBA00012780"/>
    </source>
</evidence>
<proteinExistence type="inferred from homology"/>
<evidence type="ECO:0000256" key="7">
    <source>
        <dbReference type="ARBA" id="ARBA00023316"/>
    </source>
</evidence>
<dbReference type="PANTHER" id="PTHR31983">
    <property type="entry name" value="ENDO-1,3(4)-BETA-GLUCANASE 1"/>
    <property type="match status" value="1"/>
</dbReference>
<dbReference type="EC" id="3.2.1.39" evidence="3"/>
<keyword evidence="9" id="KW-0732">Signal</keyword>
<dbReference type="PANTHER" id="PTHR31983:SF0">
    <property type="entry name" value="GLUCAN ENDO-1,3-BETA-D-GLUCOSIDASE 2"/>
    <property type="match status" value="1"/>
</dbReference>
<evidence type="ECO:0000313" key="11">
    <source>
        <dbReference type="EMBL" id="MDN4471424.1"/>
    </source>
</evidence>
<evidence type="ECO:0000256" key="8">
    <source>
        <dbReference type="ARBA" id="ARBA00023326"/>
    </source>
</evidence>
<feature type="signal peptide" evidence="9">
    <location>
        <begin position="1"/>
        <end position="23"/>
    </location>
</feature>
<dbReference type="InterPro" id="IPR040720">
    <property type="entry name" value="GH81_C"/>
</dbReference>
<evidence type="ECO:0000256" key="6">
    <source>
        <dbReference type="ARBA" id="ARBA00023295"/>
    </source>
</evidence>
<keyword evidence="8" id="KW-0624">Polysaccharide degradation</keyword>
<keyword evidence="12" id="KW-1185">Reference proteome</keyword>
<dbReference type="RefSeq" id="WP_301125039.1">
    <property type="nucleotide sequence ID" value="NZ_JAUHPV010000001.1"/>
</dbReference>
<evidence type="ECO:0000256" key="4">
    <source>
        <dbReference type="ARBA" id="ARBA00022801"/>
    </source>
</evidence>
<protein>
    <recommendedName>
        <fullName evidence="3">glucan endo-1,3-beta-D-glucosidase</fullName>
        <ecNumber evidence="3">3.2.1.39</ecNumber>
    </recommendedName>
</protein>
<dbReference type="EMBL" id="JAUHPV010000001">
    <property type="protein sequence ID" value="MDN4471424.1"/>
    <property type="molecule type" value="Genomic_DNA"/>
</dbReference>
<accession>A0ABT8FY99</accession>